<dbReference type="PANTHER" id="PTHR19372">
    <property type="entry name" value="SULFITE REDUCTASE"/>
    <property type="match status" value="1"/>
</dbReference>
<feature type="compositionally biased region" description="Basic and acidic residues" evidence="1">
    <location>
        <begin position="56"/>
        <end position="66"/>
    </location>
</feature>
<dbReference type="InterPro" id="IPR036374">
    <property type="entry name" value="OxRdtase_Mopterin-bd_sf"/>
</dbReference>
<proteinExistence type="predicted"/>
<dbReference type="SUPFAM" id="SSF56524">
    <property type="entry name" value="Oxidoreductase molybdopterin-binding domain"/>
    <property type="match status" value="1"/>
</dbReference>
<dbReference type="PANTHER" id="PTHR19372:SF7">
    <property type="entry name" value="SULFITE OXIDASE, MITOCHONDRIAL"/>
    <property type="match status" value="1"/>
</dbReference>
<feature type="compositionally biased region" description="Basic and acidic residues" evidence="1">
    <location>
        <begin position="137"/>
        <end position="194"/>
    </location>
</feature>
<sequence>MPISQHPQEEWKVTKGDHPGSSEDEIAAEPDWPKVSNEQYPGYKNNQRRRPGFVQEQEHENEDYREQFQQDKEVFLRAKRTADSKSGRLINWQDADISLYHPEGHPFGWRYVLNFTEDEIRNQQDWPANIKQRERKRQQEEDARDGTKDEQQDSHDEETDGHAHQADHEEGKAGKDEGDGGDKEDGQSEYDSLRSKYTPAEVAFLRAVRDEKDYMYNLETDDGKGQSTMTVNRTDISLAEDDQFTPDNWIPRSKELIRLTGKHPLNAEPDLRRLFDAGLITPNEIHYVRSHGAVPRLL</sequence>
<feature type="region of interest" description="Disordered" evidence="1">
    <location>
        <begin position="1"/>
        <end position="66"/>
    </location>
</feature>
<feature type="region of interest" description="Disordered" evidence="1">
    <location>
        <begin position="124"/>
        <end position="195"/>
    </location>
</feature>
<gene>
    <name evidence="2" type="ORF">PRZ48_007431</name>
</gene>
<protein>
    <submittedName>
        <fullName evidence="2">Uncharacterized protein</fullName>
    </submittedName>
</protein>
<evidence type="ECO:0000256" key="1">
    <source>
        <dbReference type="SAM" id="MobiDB-lite"/>
    </source>
</evidence>
<reference evidence="2 3" key="1">
    <citation type="journal article" date="2023" name="G3 (Bethesda)">
        <title>A chromosome-level genome assembly of Zasmidium syzygii isolated from banana leaves.</title>
        <authorList>
            <person name="van Westerhoven A.C."/>
            <person name="Mehrabi R."/>
            <person name="Talebi R."/>
            <person name="Steentjes M.B.F."/>
            <person name="Corcolon B."/>
            <person name="Chong P.A."/>
            <person name="Kema G.H.J."/>
            <person name="Seidl M.F."/>
        </authorList>
    </citation>
    <scope>NUCLEOTIDE SEQUENCE [LARGE SCALE GENOMIC DNA]</scope>
    <source>
        <strain evidence="2 3">P124</strain>
    </source>
</reference>
<organism evidence="2 3">
    <name type="scientific">Zasmidium cellare</name>
    <name type="common">Wine cellar mold</name>
    <name type="synonym">Racodium cellare</name>
    <dbReference type="NCBI Taxonomy" id="395010"/>
    <lineage>
        <taxon>Eukaryota</taxon>
        <taxon>Fungi</taxon>
        <taxon>Dikarya</taxon>
        <taxon>Ascomycota</taxon>
        <taxon>Pezizomycotina</taxon>
        <taxon>Dothideomycetes</taxon>
        <taxon>Dothideomycetidae</taxon>
        <taxon>Mycosphaerellales</taxon>
        <taxon>Mycosphaerellaceae</taxon>
        <taxon>Zasmidium</taxon>
    </lineage>
</organism>
<feature type="compositionally biased region" description="Basic and acidic residues" evidence="1">
    <location>
        <begin position="7"/>
        <end position="21"/>
    </location>
</feature>
<dbReference type="InterPro" id="IPR008335">
    <property type="entry name" value="Mopterin_OxRdtase_euk"/>
</dbReference>
<dbReference type="PRINTS" id="PR00407">
    <property type="entry name" value="EUMOPTERIN"/>
</dbReference>
<name>A0ABR0EJB4_ZASCE</name>
<evidence type="ECO:0000313" key="2">
    <source>
        <dbReference type="EMBL" id="KAK4501622.1"/>
    </source>
</evidence>
<dbReference type="Proteomes" id="UP001305779">
    <property type="component" value="Unassembled WGS sequence"/>
</dbReference>
<evidence type="ECO:0000313" key="3">
    <source>
        <dbReference type="Proteomes" id="UP001305779"/>
    </source>
</evidence>
<keyword evidence="3" id="KW-1185">Reference proteome</keyword>
<dbReference type="EMBL" id="JAXOVC010000005">
    <property type="protein sequence ID" value="KAK4501622.1"/>
    <property type="molecule type" value="Genomic_DNA"/>
</dbReference>
<dbReference type="Gene3D" id="3.90.420.10">
    <property type="entry name" value="Oxidoreductase, molybdopterin-binding domain"/>
    <property type="match status" value="1"/>
</dbReference>
<accession>A0ABR0EJB4</accession>
<comment type="caution">
    <text evidence="2">The sequence shown here is derived from an EMBL/GenBank/DDBJ whole genome shotgun (WGS) entry which is preliminary data.</text>
</comment>